<keyword evidence="3" id="KW-1185">Reference proteome</keyword>
<feature type="region of interest" description="Disordered" evidence="1">
    <location>
        <begin position="232"/>
        <end position="259"/>
    </location>
</feature>
<dbReference type="Gene3D" id="2.60.40.150">
    <property type="entry name" value="C2 domain"/>
    <property type="match status" value="1"/>
</dbReference>
<dbReference type="OrthoDB" id="258593at2759"/>
<name>A0A0S4J8U7_BODSA</name>
<evidence type="ECO:0000256" key="1">
    <source>
        <dbReference type="SAM" id="MobiDB-lite"/>
    </source>
</evidence>
<sequence length="560" mass="60221">MAEGIQPSKLTIDIVRLKKLPQTEDEPLACSSSVQIICLESANTLHFVSDTQKNTNNPYFNQTVERELPPALNDVPALSFLVEIVEHQRQSNPAVILFSSFSIDQDIASHTTGKTEVNLILTTVNPLDKPDAARAEEDKIRNSSDAPTLVIRYKLTAPKAIKPVYDPNADVVLDFMPELTGDHRLVPDIAPLAWFNLIADPLWCEKFSACVVETWKSIPSLSVQIRRMSGGEALLPQPKKPGSAKGGATPRGGSAGGGGAGGIKTFSDVVTQSWVCKRNHQLLSRLRISAEKFATGDPSLSFTIEEEIEWKRYWKERAVLRMQQCRKSFETSGSTDKLRTTLDRLWMLMAAGIPAEGPAPNLGFDVRHKLNQATFSTSSAEVLLTCLTNRLVPWLSYQECEVLSKDDADPRTIPSCVRNASFPTPVADPKQAHVFAFVDVMASFVGRIVDTLTDAEFASALEYFVPAVREAHMRASGSAAGADAAAISLGGGTKKSRSGSAKKGKKEKGSPAASPEKRGSEAAAAASGGVAAGGGGAQPAGLAIKHLDNLGRRTDDAKFA</sequence>
<feature type="compositionally biased region" description="Basic residues" evidence="1">
    <location>
        <begin position="494"/>
        <end position="506"/>
    </location>
</feature>
<dbReference type="EMBL" id="CYKH01001325">
    <property type="protein sequence ID" value="CUG86526.1"/>
    <property type="molecule type" value="Genomic_DNA"/>
</dbReference>
<dbReference type="Proteomes" id="UP000051952">
    <property type="component" value="Unassembled WGS sequence"/>
</dbReference>
<dbReference type="SUPFAM" id="SSF49562">
    <property type="entry name" value="C2 domain (Calcium/lipid-binding domain, CaLB)"/>
    <property type="match status" value="1"/>
</dbReference>
<reference evidence="3" key="1">
    <citation type="submission" date="2015-09" db="EMBL/GenBank/DDBJ databases">
        <authorList>
            <consortium name="Pathogen Informatics"/>
        </authorList>
    </citation>
    <scope>NUCLEOTIDE SEQUENCE [LARGE SCALE GENOMIC DNA]</scope>
    <source>
        <strain evidence="3">Lake Konstanz</strain>
    </source>
</reference>
<accession>A0A0S4J8U7</accession>
<dbReference type="InterPro" id="IPR035892">
    <property type="entry name" value="C2_domain_sf"/>
</dbReference>
<evidence type="ECO:0008006" key="4">
    <source>
        <dbReference type="Google" id="ProtNLM"/>
    </source>
</evidence>
<organism evidence="2 3">
    <name type="scientific">Bodo saltans</name>
    <name type="common">Flagellated protozoan</name>
    <dbReference type="NCBI Taxonomy" id="75058"/>
    <lineage>
        <taxon>Eukaryota</taxon>
        <taxon>Discoba</taxon>
        <taxon>Euglenozoa</taxon>
        <taxon>Kinetoplastea</taxon>
        <taxon>Metakinetoplastina</taxon>
        <taxon>Eubodonida</taxon>
        <taxon>Bodonidae</taxon>
        <taxon>Bodo</taxon>
    </lineage>
</organism>
<evidence type="ECO:0000313" key="2">
    <source>
        <dbReference type="EMBL" id="CUG86526.1"/>
    </source>
</evidence>
<evidence type="ECO:0000313" key="3">
    <source>
        <dbReference type="Proteomes" id="UP000051952"/>
    </source>
</evidence>
<dbReference type="AlphaFoldDB" id="A0A0S4J8U7"/>
<proteinExistence type="predicted"/>
<dbReference type="OMA" id="CEKFSAC"/>
<feature type="compositionally biased region" description="Gly residues" evidence="1">
    <location>
        <begin position="249"/>
        <end position="259"/>
    </location>
</feature>
<dbReference type="VEuPathDB" id="TriTrypDB:BSAL_93585"/>
<gene>
    <name evidence="2" type="ORF">BSAL_93585</name>
</gene>
<feature type="region of interest" description="Disordered" evidence="1">
    <location>
        <begin position="489"/>
        <end position="536"/>
    </location>
</feature>
<protein>
    <recommendedName>
        <fullName evidence="4">C2 domain-containing protein</fullName>
    </recommendedName>
</protein>